<accession>A0A7L4YPI3</accession>
<dbReference type="InterPro" id="IPR024486">
    <property type="entry name" value="DUF2617"/>
</dbReference>
<gene>
    <name evidence="1" type="ORF">EK0264_13415</name>
</gene>
<dbReference type="OrthoDB" id="4462506at2"/>
<dbReference type="RefSeq" id="WP_159546328.1">
    <property type="nucleotide sequence ID" value="NZ_CP047156.1"/>
</dbReference>
<sequence length="175" mass="18581">MITDLDIPFSDTSADQLSLSLTTPRLPHVARSAVLAGELTIELRILRASHQVVLDAPAGTLIETVACLERGSLPTDLSSTPHPGVGFDFTARVAQYDDADFATAVDALIATAESDDHALIGRFPGHHLALTGVQITSLAPVAWRSWHTYPQTGQIVSTYTSITLREAALPLGSLA</sequence>
<dbReference type="Proteomes" id="UP000463857">
    <property type="component" value="Chromosome"/>
</dbReference>
<dbReference type="AlphaFoldDB" id="A0A7L4YPI3"/>
<protein>
    <submittedName>
        <fullName evidence="1">DUF2617 family protein</fullName>
    </submittedName>
</protein>
<dbReference type="EMBL" id="CP047156">
    <property type="protein sequence ID" value="QHC01191.1"/>
    <property type="molecule type" value="Genomic_DNA"/>
</dbReference>
<organism evidence="1 2">
    <name type="scientific">Epidermidibacterium keratini</name>
    <dbReference type="NCBI Taxonomy" id="1891644"/>
    <lineage>
        <taxon>Bacteria</taxon>
        <taxon>Bacillati</taxon>
        <taxon>Actinomycetota</taxon>
        <taxon>Actinomycetes</taxon>
        <taxon>Sporichthyales</taxon>
        <taxon>Sporichthyaceae</taxon>
        <taxon>Epidermidibacterium</taxon>
    </lineage>
</organism>
<keyword evidence="2" id="KW-1185">Reference proteome</keyword>
<reference evidence="1 2" key="1">
    <citation type="journal article" date="2018" name="Int. J. Syst. Evol. Microbiol.">
        <title>Epidermidibacterium keratini gen. nov., sp. nov., a member of the family Sporichthyaceae, isolated from keratin epidermis.</title>
        <authorList>
            <person name="Lee D.G."/>
            <person name="Trujillo M.E."/>
            <person name="Kang S."/>
            <person name="Nam J.J."/>
            <person name="Kim Y.J."/>
        </authorList>
    </citation>
    <scope>NUCLEOTIDE SEQUENCE [LARGE SCALE GENOMIC DNA]</scope>
    <source>
        <strain evidence="1 2">EPI-7</strain>
    </source>
</reference>
<evidence type="ECO:0000313" key="1">
    <source>
        <dbReference type="EMBL" id="QHC01191.1"/>
    </source>
</evidence>
<evidence type="ECO:0000313" key="2">
    <source>
        <dbReference type="Proteomes" id="UP000463857"/>
    </source>
</evidence>
<name>A0A7L4YPI3_9ACTN</name>
<proteinExistence type="predicted"/>
<dbReference type="KEGG" id="eke:EK0264_13415"/>
<dbReference type="Pfam" id="PF10936">
    <property type="entry name" value="DUF2617"/>
    <property type="match status" value="1"/>
</dbReference>
<dbReference type="InParanoid" id="A0A7L4YPI3"/>